<accession>A0A550CSC9</accession>
<evidence type="ECO:0000256" key="5">
    <source>
        <dbReference type="SAM" id="MobiDB-lite"/>
    </source>
</evidence>
<gene>
    <name evidence="6" type="ORF">BD626DRAFT_564611</name>
</gene>
<evidence type="ECO:0000313" key="7">
    <source>
        <dbReference type="Proteomes" id="UP000320762"/>
    </source>
</evidence>
<dbReference type="PANTHER" id="PTHR12346:SF0">
    <property type="entry name" value="SIN3A, ISOFORM G"/>
    <property type="match status" value="1"/>
</dbReference>
<dbReference type="GO" id="GO:0000122">
    <property type="term" value="P:negative regulation of transcription by RNA polymerase II"/>
    <property type="evidence" value="ECO:0007669"/>
    <property type="project" value="TreeGrafter"/>
</dbReference>
<keyword evidence="3 4" id="KW-0539">Nucleus</keyword>
<evidence type="ECO:0000313" key="6">
    <source>
        <dbReference type="EMBL" id="TRM67696.1"/>
    </source>
</evidence>
<dbReference type="PANTHER" id="PTHR12346">
    <property type="entry name" value="SIN3B-RELATED"/>
    <property type="match status" value="1"/>
</dbReference>
<dbReference type="EMBL" id="VDMD01000002">
    <property type="protein sequence ID" value="TRM67696.1"/>
    <property type="molecule type" value="Genomic_DNA"/>
</dbReference>
<reference evidence="6 7" key="1">
    <citation type="journal article" date="2019" name="New Phytol.">
        <title>Comparative genomics reveals unique wood-decay strategies and fruiting body development in the Schizophyllaceae.</title>
        <authorList>
            <person name="Almasi E."/>
            <person name="Sahu N."/>
            <person name="Krizsan K."/>
            <person name="Balint B."/>
            <person name="Kovacs G.M."/>
            <person name="Kiss B."/>
            <person name="Cseklye J."/>
            <person name="Drula E."/>
            <person name="Henrissat B."/>
            <person name="Nagy I."/>
            <person name="Chovatia M."/>
            <person name="Adam C."/>
            <person name="LaButti K."/>
            <person name="Lipzen A."/>
            <person name="Riley R."/>
            <person name="Grigoriev I.V."/>
            <person name="Nagy L.G."/>
        </authorList>
    </citation>
    <scope>NUCLEOTIDE SEQUENCE [LARGE SCALE GENOMIC DNA]</scope>
    <source>
        <strain evidence="6 7">NL-1724</strain>
    </source>
</reference>
<protein>
    <submittedName>
        <fullName evidence="6">Paired amphipathic helix</fullName>
    </submittedName>
</protein>
<dbReference type="InterPro" id="IPR036600">
    <property type="entry name" value="PAH_sf"/>
</dbReference>
<dbReference type="GO" id="GO:0000785">
    <property type="term" value="C:chromatin"/>
    <property type="evidence" value="ECO:0007669"/>
    <property type="project" value="TreeGrafter"/>
</dbReference>
<dbReference type="InterPro" id="IPR039774">
    <property type="entry name" value="Sin3-like"/>
</dbReference>
<feature type="region of interest" description="Disordered" evidence="5">
    <location>
        <begin position="1"/>
        <end position="30"/>
    </location>
</feature>
<sequence length="113" mass="12657">MDQRAAHTSRDESTSSRGPPPTPPLGTDLDVSDALSYLDTVKACFRDRPEVYREFLDAMKDLKNQSIDIRQCVDRVVELFRGYPDLIVGFNVFLPRGSILDPNTFAVVRLPGS</sequence>
<dbReference type="Proteomes" id="UP000320762">
    <property type="component" value="Unassembled WGS sequence"/>
</dbReference>
<dbReference type="GO" id="GO:0003714">
    <property type="term" value="F:transcription corepressor activity"/>
    <property type="evidence" value="ECO:0007669"/>
    <property type="project" value="InterPro"/>
</dbReference>
<evidence type="ECO:0000256" key="1">
    <source>
        <dbReference type="ARBA" id="ARBA00004123"/>
    </source>
</evidence>
<name>A0A550CSC9_9AGAR</name>
<dbReference type="SUPFAM" id="SSF47762">
    <property type="entry name" value="PAH2 domain"/>
    <property type="match status" value="1"/>
</dbReference>
<evidence type="ECO:0000256" key="4">
    <source>
        <dbReference type="PROSITE-ProRule" id="PRU00810"/>
    </source>
</evidence>
<keyword evidence="2" id="KW-0678">Repressor</keyword>
<evidence type="ECO:0000256" key="2">
    <source>
        <dbReference type="ARBA" id="ARBA00022491"/>
    </source>
</evidence>
<dbReference type="Gene3D" id="1.20.1160.11">
    <property type="entry name" value="Paired amphipathic helix"/>
    <property type="match status" value="1"/>
</dbReference>
<dbReference type="OrthoDB" id="10265969at2759"/>
<keyword evidence="7" id="KW-1185">Reference proteome</keyword>
<dbReference type="PROSITE" id="PS51477">
    <property type="entry name" value="PAH"/>
    <property type="match status" value="1"/>
</dbReference>
<dbReference type="AlphaFoldDB" id="A0A550CSC9"/>
<dbReference type="STRING" id="97359.A0A550CSC9"/>
<comment type="subcellular location">
    <subcellularLocation>
        <location evidence="1 4">Nucleus</location>
    </subcellularLocation>
</comment>
<dbReference type="Pfam" id="PF02671">
    <property type="entry name" value="PAH"/>
    <property type="match status" value="1"/>
</dbReference>
<organism evidence="6 7">
    <name type="scientific">Schizophyllum amplum</name>
    <dbReference type="NCBI Taxonomy" id="97359"/>
    <lineage>
        <taxon>Eukaryota</taxon>
        <taxon>Fungi</taxon>
        <taxon>Dikarya</taxon>
        <taxon>Basidiomycota</taxon>
        <taxon>Agaricomycotina</taxon>
        <taxon>Agaricomycetes</taxon>
        <taxon>Agaricomycetidae</taxon>
        <taxon>Agaricales</taxon>
        <taxon>Schizophyllaceae</taxon>
        <taxon>Schizophyllum</taxon>
    </lineage>
</organism>
<evidence type="ECO:0000256" key="3">
    <source>
        <dbReference type="ARBA" id="ARBA00023242"/>
    </source>
</evidence>
<dbReference type="FunFam" id="1.20.1160.11:FF:000001">
    <property type="entry name" value="Paired amphipathic helix protein Sin3"/>
    <property type="match status" value="1"/>
</dbReference>
<dbReference type="GO" id="GO:0000118">
    <property type="term" value="C:histone deacetylase complex"/>
    <property type="evidence" value="ECO:0007669"/>
    <property type="project" value="TreeGrafter"/>
</dbReference>
<proteinExistence type="predicted"/>
<comment type="caution">
    <text evidence="6">The sequence shown here is derived from an EMBL/GenBank/DDBJ whole genome shotgun (WGS) entry which is preliminary data.</text>
</comment>
<feature type="compositionally biased region" description="Basic and acidic residues" evidence="5">
    <location>
        <begin position="1"/>
        <end position="14"/>
    </location>
</feature>
<dbReference type="InterPro" id="IPR003822">
    <property type="entry name" value="PAH"/>
</dbReference>